<keyword evidence="4" id="KW-1185">Reference proteome</keyword>
<dbReference type="RefSeq" id="XP_010252036.1">
    <property type="nucleotide sequence ID" value="XM_010253734.2"/>
</dbReference>
<protein>
    <submittedName>
        <fullName evidence="5 6">Uncharacterized protein LOC104593751</fullName>
    </submittedName>
</protein>
<dbReference type="PANTHER" id="PTHR31105:SF38">
    <property type="entry name" value="PROTEIN ENHANCED DISEASE RESISTANCE 4"/>
    <property type="match status" value="1"/>
</dbReference>
<dbReference type="KEGG" id="nnu:104593751"/>
<dbReference type="Pfam" id="PF22910">
    <property type="entry name" value="EDR4-like_1st"/>
    <property type="match status" value="1"/>
</dbReference>
<dbReference type="InterPro" id="IPR021480">
    <property type="entry name" value="Zinc_ribbon_12"/>
</dbReference>
<dbReference type="OrthoDB" id="1930285at2759"/>
<dbReference type="GeneID" id="104593751"/>
<dbReference type="AlphaFoldDB" id="A0A1U7ZED5"/>
<dbReference type="eggNOG" id="ENOG502QS0Z">
    <property type="taxonomic scope" value="Eukaryota"/>
</dbReference>
<gene>
    <name evidence="5 6 7" type="primary">LOC104593751</name>
</gene>
<evidence type="ECO:0000256" key="1">
    <source>
        <dbReference type="SAM" id="MobiDB-lite"/>
    </source>
</evidence>
<dbReference type="RefSeq" id="XP_019052690.1">
    <property type="nucleotide sequence ID" value="XM_019197145.1"/>
</dbReference>
<feature type="region of interest" description="Disordered" evidence="1">
    <location>
        <begin position="54"/>
        <end position="93"/>
    </location>
</feature>
<feature type="compositionally biased region" description="Polar residues" evidence="1">
    <location>
        <begin position="149"/>
        <end position="171"/>
    </location>
</feature>
<evidence type="ECO:0000313" key="6">
    <source>
        <dbReference type="RefSeq" id="XP_010252036.1"/>
    </source>
</evidence>
<feature type="domain" description="Probable zinc-ribbon" evidence="2">
    <location>
        <begin position="603"/>
        <end position="647"/>
    </location>
</feature>
<organism evidence="4 5">
    <name type="scientific">Nelumbo nucifera</name>
    <name type="common">Sacred lotus</name>
    <dbReference type="NCBI Taxonomy" id="4432"/>
    <lineage>
        <taxon>Eukaryota</taxon>
        <taxon>Viridiplantae</taxon>
        <taxon>Streptophyta</taxon>
        <taxon>Embryophyta</taxon>
        <taxon>Tracheophyta</taxon>
        <taxon>Spermatophyta</taxon>
        <taxon>Magnoliopsida</taxon>
        <taxon>Proteales</taxon>
        <taxon>Nelumbonaceae</taxon>
        <taxon>Nelumbo</taxon>
    </lineage>
</organism>
<feature type="region of interest" description="Disordered" evidence="1">
    <location>
        <begin position="659"/>
        <end position="693"/>
    </location>
</feature>
<evidence type="ECO:0000259" key="2">
    <source>
        <dbReference type="Pfam" id="PF11331"/>
    </source>
</evidence>
<dbReference type="Proteomes" id="UP000189703">
    <property type="component" value="Unplaced"/>
</dbReference>
<evidence type="ECO:0000313" key="5">
    <source>
        <dbReference type="RefSeq" id="XP_010252035.1"/>
    </source>
</evidence>
<dbReference type="InterPro" id="IPR040244">
    <property type="entry name" value="EDR4-like"/>
</dbReference>
<feature type="domain" description="Enhanced disease resistance 4-like N-terminal" evidence="3">
    <location>
        <begin position="8"/>
        <end position="39"/>
    </location>
</feature>
<feature type="region of interest" description="Disordered" evidence="1">
    <location>
        <begin position="127"/>
        <end position="196"/>
    </location>
</feature>
<feature type="compositionally biased region" description="Polar residues" evidence="1">
    <location>
        <begin position="178"/>
        <end position="196"/>
    </location>
</feature>
<feature type="compositionally biased region" description="Basic and acidic residues" evidence="1">
    <location>
        <begin position="62"/>
        <end position="71"/>
    </location>
</feature>
<proteinExistence type="predicted"/>
<dbReference type="GO" id="GO:1900150">
    <property type="term" value="P:regulation of defense response to fungus"/>
    <property type="evidence" value="ECO:0007669"/>
    <property type="project" value="InterPro"/>
</dbReference>
<feature type="compositionally biased region" description="Polar residues" evidence="1">
    <location>
        <begin position="659"/>
        <end position="684"/>
    </location>
</feature>
<reference evidence="5 6" key="1">
    <citation type="submission" date="2025-04" db="UniProtKB">
        <authorList>
            <consortium name="RefSeq"/>
        </authorList>
    </citation>
    <scope>IDENTIFICATION</scope>
</reference>
<dbReference type="PANTHER" id="PTHR31105">
    <property type="entry name" value="EXTRA-LARGE G-PROTEIN-LIKE"/>
    <property type="match status" value="1"/>
</dbReference>
<dbReference type="OMA" id="LENLEYC"/>
<name>A0A1U7ZED5_NELNU</name>
<accession>A0A1U7ZED5</accession>
<dbReference type="RefSeq" id="XP_010252035.1">
    <property type="nucleotide sequence ID" value="XM_010253733.2"/>
</dbReference>
<dbReference type="Pfam" id="PF11331">
    <property type="entry name" value="Zn_ribbon_12"/>
    <property type="match status" value="1"/>
</dbReference>
<evidence type="ECO:0000313" key="4">
    <source>
        <dbReference type="Proteomes" id="UP000189703"/>
    </source>
</evidence>
<evidence type="ECO:0000259" key="3">
    <source>
        <dbReference type="Pfam" id="PF22910"/>
    </source>
</evidence>
<sequence>MTNRATTKVRLVRCPKCWGLLPELAPVYQCAGCGTVLQAKKRKDGRGVTSEALEQNLVQKNKHQDDHENKESTSLSQKQDPRAEECSPSMNNGKEQIEHIDCNEMSSGSRNFPNGFTSLDNLDYSEWEETSPETRDIVKVGGNYGRPSSFESQYSDSQQPPTGERSLTLSVQEALDDSNPSKTDSSPLNGQLEHSPNISIHAFDHMRSRDTVETTEPFDYGVISEEFSGTLRDISKSPTRSSHAYDGSVSSYDVWDDQCPDRSPHLPESNLFGTKSCLELFSTKGRPTREDVFLYQKMRNNSDVQHQEKSSSNEMHGLDVMGNFNWDKDELQEPVRHGIGAQDDLNPQESEGFHALQNCRSEKEDDFLSRDSYRRRSPVFYGNGSSSNYGHEAFVRSSSLYSSGKLEYLDQIELLRKVNELIDQLNRSYNPREKLRGRVMARCSKQENHQPLLYYYEKPDAESLQFNDAKYPQNLPGPYKPTNRGHKNYAFPQIPFSGMATHRQYHVDCSCSRCFPEDRQCLTELPPSSMCYNKGPWGGHHGIRCCSPYGSTSSSQQQHMDSNFHLHSFNTLSCEQNHMDHEVQKPYYRERPRSVKRHCRPIAGGAPFIVCHSCWKLLQIPADFLLLRKRYHQLQCGACAKILKFSLYKRGPIIPCTSSQTVPSTNEVGSNRDSTSRRNFTSASHSHEYPPADPVSYSEEYGLSICKSFSTEGEPAFMPPLFPVLQGNRSVKMDPSSSCPEPMEERKMLNLKGSKNKNSGASTYSTQSSNVAKMEKLALEAEVVSTVSPLHQLMGYSSPSEMIYRTSAVSED</sequence>
<dbReference type="InterPro" id="IPR055126">
    <property type="entry name" value="EDR4-like_N"/>
</dbReference>
<evidence type="ECO:0000313" key="7">
    <source>
        <dbReference type="RefSeq" id="XP_019052690.1"/>
    </source>
</evidence>